<keyword evidence="3" id="KW-1185">Reference proteome</keyword>
<evidence type="ECO:0000256" key="1">
    <source>
        <dbReference type="SAM" id="Phobius"/>
    </source>
</evidence>
<feature type="transmembrane region" description="Helical" evidence="1">
    <location>
        <begin position="284"/>
        <end position="309"/>
    </location>
</feature>
<dbReference type="EMBL" id="BIFT01000001">
    <property type="protein sequence ID" value="GCE28270.1"/>
    <property type="molecule type" value="Genomic_DNA"/>
</dbReference>
<organism evidence="2 3">
    <name type="scientific">Dictyobacter alpinus</name>
    <dbReference type="NCBI Taxonomy" id="2014873"/>
    <lineage>
        <taxon>Bacteria</taxon>
        <taxon>Bacillati</taxon>
        <taxon>Chloroflexota</taxon>
        <taxon>Ktedonobacteria</taxon>
        <taxon>Ktedonobacterales</taxon>
        <taxon>Dictyobacteraceae</taxon>
        <taxon>Dictyobacter</taxon>
    </lineage>
</organism>
<dbReference type="AlphaFoldDB" id="A0A402BAD2"/>
<evidence type="ECO:0000313" key="2">
    <source>
        <dbReference type="EMBL" id="GCE28270.1"/>
    </source>
</evidence>
<comment type="caution">
    <text evidence="2">The sequence shown here is derived from an EMBL/GenBank/DDBJ whole genome shotgun (WGS) entry which is preliminary data.</text>
</comment>
<feature type="transmembrane region" description="Helical" evidence="1">
    <location>
        <begin position="67"/>
        <end position="86"/>
    </location>
</feature>
<feature type="transmembrane region" description="Helical" evidence="1">
    <location>
        <begin position="213"/>
        <end position="242"/>
    </location>
</feature>
<name>A0A402BAD2_9CHLR</name>
<dbReference type="Proteomes" id="UP000287171">
    <property type="component" value="Unassembled WGS sequence"/>
</dbReference>
<keyword evidence="1" id="KW-1133">Transmembrane helix</keyword>
<keyword evidence="1" id="KW-0812">Transmembrane</keyword>
<evidence type="ECO:0000313" key="3">
    <source>
        <dbReference type="Proteomes" id="UP000287171"/>
    </source>
</evidence>
<feature type="transmembrane region" description="Helical" evidence="1">
    <location>
        <begin position="34"/>
        <end position="55"/>
    </location>
</feature>
<dbReference type="RefSeq" id="WP_126628512.1">
    <property type="nucleotide sequence ID" value="NZ_BIFT01000001.1"/>
</dbReference>
<feature type="transmembrane region" description="Helical" evidence="1">
    <location>
        <begin position="248"/>
        <end position="272"/>
    </location>
</feature>
<keyword evidence="1" id="KW-0472">Membrane</keyword>
<protein>
    <submittedName>
        <fullName evidence="2">Uncharacterized protein</fullName>
    </submittedName>
</protein>
<dbReference type="OrthoDB" id="9823932at2"/>
<proteinExistence type="predicted"/>
<sequence>MEKETVEIETTVVTATYIEMPKEEEQRGAELDEIIFFSIFMALGSFVIYVLLACIEALSRLWNPLSIACYGFLLLLASFIMYVYLMEGEFTKKENAPFHLSMTLLGVIVTLVSFSQVCRHVAIEFGGFAAHQNGYWHWLRFGLAHMLDSSLFNMPSSYDWSISEIEPTTVWTRTLVFLFDLCTQVFIVAVVLQRLQVTRKQWGKRKATKRIQYGTFLLSHAKTWILIVTWGLPLIFFLGVIVHDGFSWLGAWTAMTVSLPVCLACWLIWYSLMALTLRGKRNKLLALSVILISAGLLSMTLPRFIAFLAP</sequence>
<accession>A0A402BAD2</accession>
<feature type="transmembrane region" description="Helical" evidence="1">
    <location>
        <begin position="98"/>
        <end position="117"/>
    </location>
</feature>
<gene>
    <name evidence="2" type="ORF">KDA_37540</name>
</gene>
<feature type="transmembrane region" description="Helical" evidence="1">
    <location>
        <begin position="170"/>
        <end position="192"/>
    </location>
</feature>
<reference evidence="3" key="1">
    <citation type="submission" date="2018-12" db="EMBL/GenBank/DDBJ databases">
        <title>Tengunoibacter tsumagoiensis gen. nov., sp. nov., Dictyobacter kobayashii sp. nov., D. alpinus sp. nov., and D. joshuensis sp. nov. and description of Dictyobacteraceae fam. nov. within the order Ktedonobacterales isolated from Tengu-no-mugimeshi.</title>
        <authorList>
            <person name="Wang C.M."/>
            <person name="Zheng Y."/>
            <person name="Sakai Y."/>
            <person name="Toyoda A."/>
            <person name="Minakuchi Y."/>
            <person name="Abe K."/>
            <person name="Yokota A."/>
            <person name="Yabe S."/>
        </authorList>
    </citation>
    <scope>NUCLEOTIDE SEQUENCE [LARGE SCALE GENOMIC DNA]</scope>
    <source>
        <strain evidence="3">Uno16</strain>
    </source>
</reference>